<keyword evidence="3" id="KW-1185">Reference proteome</keyword>
<name>A0ABM8IFQ1_9BACE</name>
<dbReference type="EMBL" id="AP028055">
    <property type="protein sequence ID" value="BEH00071.1"/>
    <property type="molecule type" value="Genomic_DNA"/>
</dbReference>
<sequence>MKSTNKLIYLLVLVLGLSLPVNAQSKKEKKEARINAIKELVNAQKIKIDVDIAYPMTGASINLTSMYSLTVRNDSVYSYLPYYGVAYNIPYGGGSGLIFNAPITNYELKYKKDGTANIQFKTSSPDDNITYSISIYTSGKADIYVTPINRQGISYHGNFQYELHKQKK</sequence>
<keyword evidence="1" id="KW-0732">Signal</keyword>
<dbReference type="Proteomes" id="UP001496674">
    <property type="component" value="Chromosome"/>
</dbReference>
<reference evidence="2 3" key="1">
    <citation type="submission" date="2023-04" db="EMBL/GenBank/DDBJ databases">
        <title>Draft genome sequence of acteroides sedimenti strain YN3PY1.</title>
        <authorList>
            <person name="Yoshida N."/>
        </authorList>
    </citation>
    <scope>NUCLEOTIDE SEQUENCE [LARGE SCALE GENOMIC DNA]</scope>
    <source>
        <strain evidence="2 3">YN3PY1</strain>
    </source>
</reference>
<evidence type="ECO:0000256" key="1">
    <source>
        <dbReference type="SAM" id="SignalP"/>
    </source>
</evidence>
<gene>
    <name evidence="2" type="ORF">BSYN_23350</name>
</gene>
<protein>
    <recommendedName>
        <fullName evidence="4">DUF4251 domain-containing protein</fullName>
    </recommendedName>
</protein>
<evidence type="ECO:0000313" key="2">
    <source>
        <dbReference type="EMBL" id="BEH00071.1"/>
    </source>
</evidence>
<feature type="chain" id="PRO_5046614131" description="DUF4251 domain-containing protein" evidence="1">
    <location>
        <begin position="24"/>
        <end position="168"/>
    </location>
</feature>
<proteinExistence type="predicted"/>
<evidence type="ECO:0008006" key="4">
    <source>
        <dbReference type="Google" id="ProtNLM"/>
    </source>
</evidence>
<dbReference type="Gene3D" id="2.40.128.410">
    <property type="match status" value="1"/>
</dbReference>
<feature type="signal peptide" evidence="1">
    <location>
        <begin position="1"/>
        <end position="23"/>
    </location>
</feature>
<dbReference type="Pfam" id="PF14059">
    <property type="entry name" value="DUF4251"/>
    <property type="match status" value="1"/>
</dbReference>
<dbReference type="InterPro" id="IPR025347">
    <property type="entry name" value="DUF4251"/>
</dbReference>
<dbReference type="RefSeq" id="WP_353331097.1">
    <property type="nucleotide sequence ID" value="NZ_AP028055.1"/>
</dbReference>
<evidence type="ECO:0000313" key="3">
    <source>
        <dbReference type="Proteomes" id="UP001496674"/>
    </source>
</evidence>
<accession>A0ABM8IFQ1</accession>
<organism evidence="2 3">
    <name type="scientific">Bacteroides sedimenti</name>
    <dbReference type="NCBI Taxonomy" id="2136147"/>
    <lineage>
        <taxon>Bacteria</taxon>
        <taxon>Pseudomonadati</taxon>
        <taxon>Bacteroidota</taxon>
        <taxon>Bacteroidia</taxon>
        <taxon>Bacteroidales</taxon>
        <taxon>Bacteroidaceae</taxon>
        <taxon>Bacteroides</taxon>
    </lineage>
</organism>